<keyword evidence="2" id="KW-1185">Reference proteome</keyword>
<organism evidence="1 2">
    <name type="scientific">Citrus sinensis</name>
    <name type="common">Sweet orange</name>
    <name type="synonym">Citrus aurantium var. sinensis</name>
    <dbReference type="NCBI Taxonomy" id="2711"/>
    <lineage>
        <taxon>Eukaryota</taxon>
        <taxon>Viridiplantae</taxon>
        <taxon>Streptophyta</taxon>
        <taxon>Embryophyta</taxon>
        <taxon>Tracheophyta</taxon>
        <taxon>Spermatophyta</taxon>
        <taxon>Magnoliopsida</taxon>
        <taxon>eudicotyledons</taxon>
        <taxon>Gunneridae</taxon>
        <taxon>Pentapetalae</taxon>
        <taxon>rosids</taxon>
        <taxon>malvids</taxon>
        <taxon>Sapindales</taxon>
        <taxon>Rutaceae</taxon>
        <taxon>Aurantioideae</taxon>
        <taxon>Citrus</taxon>
    </lineage>
</organism>
<evidence type="ECO:0000313" key="2">
    <source>
        <dbReference type="Proteomes" id="UP000829398"/>
    </source>
</evidence>
<accession>A0ACB8LJH5</accession>
<gene>
    <name evidence="1" type="ORF">KPL71_013377</name>
</gene>
<proteinExistence type="predicted"/>
<dbReference type="Proteomes" id="UP000829398">
    <property type="component" value="Chromosome 4"/>
</dbReference>
<reference evidence="2" key="1">
    <citation type="journal article" date="2023" name="Hortic. Res.">
        <title>A chromosome-level phased genome enabling allele-level studies in sweet orange: a case study on citrus Huanglongbing tolerance.</title>
        <authorList>
            <person name="Wu B."/>
            <person name="Yu Q."/>
            <person name="Deng Z."/>
            <person name="Duan Y."/>
            <person name="Luo F."/>
            <person name="Gmitter F. Jr."/>
        </authorList>
    </citation>
    <scope>NUCLEOTIDE SEQUENCE [LARGE SCALE GENOMIC DNA]</scope>
    <source>
        <strain evidence="2">cv. Valencia</strain>
    </source>
</reference>
<evidence type="ECO:0000313" key="1">
    <source>
        <dbReference type="EMBL" id="KAH9773626.1"/>
    </source>
</evidence>
<name>A0ACB8LJH5_CITSI</name>
<dbReference type="EMBL" id="CM039173">
    <property type="protein sequence ID" value="KAH9773626.1"/>
    <property type="molecule type" value="Genomic_DNA"/>
</dbReference>
<protein>
    <submittedName>
        <fullName evidence="1">DUF1336 domain-containing protein</fullName>
    </submittedName>
</protein>
<sequence>MKENVVDERRVDFFNNLYIIFICGMIKEWGQIFSRWKLVRSVDDSWFDSVAIFESDGEDDDDFVSVQDGKQPVFLDEISSSVDEGSGKDEGLLDNCGIIPSNCLPCLASTVPSVEKRRSGSSSPPRPFKKTASKLSFKWKEGHANATLVSSKMLLSRPISGAQVPFCPIEKKMLDSWSQIEPNTFKVRGVNYLRDKKKEFAHNCAAYYPFGVDVFLSQRKIDHIARFVELPAISSHAKLPPMLVVNVQIPLYPTAIFQSEIDGEGISIVLYFKLNESYAKELPLHFQESIRVSWNLSSCTFLSHCFILLLSANVIFCNAAAGY</sequence>
<comment type="caution">
    <text evidence="1">The sequence shown here is derived from an EMBL/GenBank/DDBJ whole genome shotgun (WGS) entry which is preliminary data.</text>
</comment>